<dbReference type="Gene3D" id="3.40.390.10">
    <property type="entry name" value="Collagenase (Catalytic Domain)"/>
    <property type="match status" value="1"/>
</dbReference>
<dbReference type="SUPFAM" id="SSF55486">
    <property type="entry name" value="Metalloproteases ('zincins'), catalytic domain"/>
    <property type="match status" value="1"/>
</dbReference>
<dbReference type="GO" id="GO:0008237">
    <property type="term" value="F:metallopeptidase activity"/>
    <property type="evidence" value="ECO:0007669"/>
    <property type="project" value="InterPro"/>
</dbReference>
<organism evidence="2 3">
    <name type="scientific">Candidatus Wallbacteria bacterium GWC2_49_35</name>
    <dbReference type="NCBI Taxonomy" id="1817813"/>
    <lineage>
        <taxon>Bacteria</taxon>
        <taxon>Candidatus Walliibacteriota</taxon>
    </lineage>
</organism>
<feature type="signal peptide" evidence="1">
    <location>
        <begin position="1"/>
        <end position="29"/>
    </location>
</feature>
<dbReference type="EMBL" id="MGFH01000205">
    <property type="protein sequence ID" value="OGM02637.1"/>
    <property type="molecule type" value="Genomic_DNA"/>
</dbReference>
<accession>A0A1F7WJA2</accession>
<dbReference type="Gene3D" id="2.60.40.10">
    <property type="entry name" value="Immunoglobulins"/>
    <property type="match status" value="1"/>
</dbReference>
<name>A0A1F7WJA2_9BACT</name>
<proteinExistence type="predicted"/>
<dbReference type="InterPro" id="IPR024079">
    <property type="entry name" value="MetalloPept_cat_dom_sf"/>
</dbReference>
<protein>
    <recommendedName>
        <fullName evidence="4">Fibronectin type-III domain-containing protein</fullName>
    </recommendedName>
</protein>
<evidence type="ECO:0008006" key="4">
    <source>
        <dbReference type="Google" id="ProtNLM"/>
    </source>
</evidence>
<evidence type="ECO:0000256" key="1">
    <source>
        <dbReference type="SAM" id="SignalP"/>
    </source>
</evidence>
<dbReference type="InterPro" id="IPR013783">
    <property type="entry name" value="Ig-like_fold"/>
</dbReference>
<feature type="chain" id="PRO_5009533451" description="Fibronectin type-III domain-containing protein" evidence="1">
    <location>
        <begin position="30"/>
        <end position="326"/>
    </location>
</feature>
<reference evidence="2 3" key="1">
    <citation type="journal article" date="2016" name="Nat. Commun.">
        <title>Thousands of microbial genomes shed light on interconnected biogeochemical processes in an aquifer system.</title>
        <authorList>
            <person name="Anantharaman K."/>
            <person name="Brown C.T."/>
            <person name="Hug L.A."/>
            <person name="Sharon I."/>
            <person name="Castelle C.J."/>
            <person name="Probst A.J."/>
            <person name="Thomas B.C."/>
            <person name="Singh A."/>
            <person name="Wilkins M.J."/>
            <person name="Karaoz U."/>
            <person name="Brodie E.L."/>
            <person name="Williams K.H."/>
            <person name="Hubbard S.S."/>
            <person name="Banfield J.F."/>
        </authorList>
    </citation>
    <scope>NUCLEOTIDE SEQUENCE [LARGE SCALE GENOMIC DNA]</scope>
</reference>
<dbReference type="AlphaFoldDB" id="A0A1F7WJA2"/>
<dbReference type="STRING" id="1817813.A2008_06785"/>
<evidence type="ECO:0000313" key="2">
    <source>
        <dbReference type="EMBL" id="OGM02637.1"/>
    </source>
</evidence>
<sequence>MITKQNFSFYLIAILLFSFLILPFSSAFAANPVSPASGEVLKTLTPELSWSADKDAVKYDIWILKKSKKMFGLYMFLGRSIRDAAETKTKVKTGTLEDNSDYLWTVRTITKSSAIGNFGKTFKFSTAVNPIHQTPQQPTSPDTSADLNTVSGLLAAIKAKFGITMENGTAEWVLSSLRVAYNTLSKLPAKFYSCTKNIQRISTTSLGAGVGGYVNSGDPSRLYMTNLGVNYDLAGIIVHEMTHCFQFNGNYSTAMSWANQFWTARNSYNGQWQPVSAPPTDYGRTNPLEDMAESVKLYVTSASTLKYKDSARYDFVKNYVMNGMEF</sequence>
<keyword evidence="1" id="KW-0732">Signal</keyword>
<gene>
    <name evidence="2" type="ORF">A2008_06785</name>
</gene>
<evidence type="ECO:0000313" key="3">
    <source>
        <dbReference type="Proteomes" id="UP000178735"/>
    </source>
</evidence>
<comment type="caution">
    <text evidence="2">The sequence shown here is derived from an EMBL/GenBank/DDBJ whole genome shotgun (WGS) entry which is preliminary data.</text>
</comment>
<dbReference type="Proteomes" id="UP000178735">
    <property type="component" value="Unassembled WGS sequence"/>
</dbReference>